<evidence type="ECO:0000259" key="2">
    <source>
        <dbReference type="Pfam" id="PF05699"/>
    </source>
</evidence>
<dbReference type="SUPFAM" id="SSF53098">
    <property type="entry name" value="Ribonuclease H-like"/>
    <property type="match status" value="1"/>
</dbReference>
<feature type="compositionally biased region" description="Basic and acidic residues" evidence="1">
    <location>
        <begin position="336"/>
        <end position="347"/>
    </location>
</feature>
<dbReference type="PANTHER" id="PTHR32166:SF123">
    <property type="entry name" value="BED-TYPE DOMAIN-CONTAINING PROTEIN"/>
    <property type="match status" value="1"/>
</dbReference>
<dbReference type="AlphaFoldDB" id="A0A8T2UXB1"/>
<name>A0A8T2UXB1_CERRI</name>
<dbReference type="Pfam" id="PF05699">
    <property type="entry name" value="Dimer_Tnp_hAT"/>
    <property type="match status" value="1"/>
</dbReference>
<protein>
    <recommendedName>
        <fullName evidence="2">HAT C-terminal dimerisation domain-containing protein</fullName>
    </recommendedName>
</protein>
<gene>
    <name evidence="3" type="ORF">KP509_04G019100</name>
</gene>
<feature type="compositionally biased region" description="Acidic residues" evidence="1">
    <location>
        <begin position="367"/>
        <end position="378"/>
    </location>
</feature>
<comment type="caution">
    <text evidence="3">The sequence shown here is derived from an EMBL/GenBank/DDBJ whole genome shotgun (WGS) entry which is preliminary data.</text>
</comment>
<dbReference type="Proteomes" id="UP000825935">
    <property type="component" value="Chromosome 4"/>
</dbReference>
<dbReference type="OMA" id="QISHIDG"/>
<dbReference type="OrthoDB" id="2017576at2759"/>
<feature type="region of interest" description="Disordered" evidence="1">
    <location>
        <begin position="324"/>
        <end position="378"/>
    </location>
</feature>
<dbReference type="GO" id="GO:0046983">
    <property type="term" value="F:protein dimerization activity"/>
    <property type="evidence" value="ECO:0007669"/>
    <property type="project" value="InterPro"/>
</dbReference>
<feature type="domain" description="HAT C-terminal dimerisation" evidence="2">
    <location>
        <begin position="218"/>
        <end position="283"/>
    </location>
</feature>
<feature type="compositionally biased region" description="Acidic residues" evidence="1">
    <location>
        <begin position="348"/>
        <end position="359"/>
    </location>
</feature>
<dbReference type="InterPro" id="IPR008906">
    <property type="entry name" value="HATC_C_dom"/>
</dbReference>
<accession>A0A8T2UXB1</accession>
<sequence length="378" mass="43899">MKPSILALFRKHSSKDLLKPAQTRFAYMFIMLSNLLDERVYNGLRSMVVSAEYTRKKVCQTRKAEDVYGIVLSAFFWRSAREIVSICAPILKVLRLADREGATMGLVYELTDRMIEQISHIDGIENARLEEVKSLCVKRWDMMHSPLHAAAYVLHPIWREKCPDDDGEVSDGWMDVLERYTHGDLEKQGILMDELDKYKSIEGTYQRPLARDEKRMHYAVKWWESFEARTPNLQKLALRVLSQGTCASPCERNWSTFSLIHTKLRNKLLPRNTEKLVYIHTNLRLATKIKERGFEKIEVTLDMIEHEKDDDRLLTLQKSKEGEGMLDSTTPILERLSLRDDDPLFAHDDDDDDDDDDYDDAPHGDDDVGEEDIELDDD</sequence>
<proteinExistence type="predicted"/>
<dbReference type="PANTHER" id="PTHR32166">
    <property type="entry name" value="OSJNBA0013A04.12 PROTEIN"/>
    <property type="match status" value="1"/>
</dbReference>
<keyword evidence="4" id="KW-1185">Reference proteome</keyword>
<evidence type="ECO:0000313" key="3">
    <source>
        <dbReference type="EMBL" id="KAH7438536.1"/>
    </source>
</evidence>
<organism evidence="3 4">
    <name type="scientific">Ceratopteris richardii</name>
    <name type="common">Triangle waterfern</name>
    <dbReference type="NCBI Taxonomy" id="49495"/>
    <lineage>
        <taxon>Eukaryota</taxon>
        <taxon>Viridiplantae</taxon>
        <taxon>Streptophyta</taxon>
        <taxon>Embryophyta</taxon>
        <taxon>Tracheophyta</taxon>
        <taxon>Polypodiopsida</taxon>
        <taxon>Polypodiidae</taxon>
        <taxon>Polypodiales</taxon>
        <taxon>Pteridineae</taxon>
        <taxon>Pteridaceae</taxon>
        <taxon>Parkerioideae</taxon>
        <taxon>Ceratopteris</taxon>
    </lineage>
</organism>
<evidence type="ECO:0000313" key="4">
    <source>
        <dbReference type="Proteomes" id="UP000825935"/>
    </source>
</evidence>
<dbReference type="EMBL" id="CM035409">
    <property type="protein sequence ID" value="KAH7438536.1"/>
    <property type="molecule type" value="Genomic_DNA"/>
</dbReference>
<evidence type="ECO:0000256" key="1">
    <source>
        <dbReference type="SAM" id="MobiDB-lite"/>
    </source>
</evidence>
<dbReference type="InterPro" id="IPR012337">
    <property type="entry name" value="RNaseH-like_sf"/>
</dbReference>
<reference evidence="3" key="1">
    <citation type="submission" date="2021-08" db="EMBL/GenBank/DDBJ databases">
        <title>WGS assembly of Ceratopteris richardii.</title>
        <authorList>
            <person name="Marchant D.B."/>
            <person name="Chen G."/>
            <person name="Jenkins J."/>
            <person name="Shu S."/>
            <person name="Leebens-Mack J."/>
            <person name="Grimwood J."/>
            <person name="Schmutz J."/>
            <person name="Soltis P."/>
            <person name="Soltis D."/>
            <person name="Chen Z.-H."/>
        </authorList>
    </citation>
    <scope>NUCLEOTIDE SEQUENCE</scope>
    <source>
        <strain evidence="3">Whitten #5841</strain>
        <tissue evidence="3">Leaf</tissue>
    </source>
</reference>